<comment type="caution">
    <text evidence="9">The sequence shown here is derived from an EMBL/GenBank/DDBJ whole genome shotgun (WGS) entry which is preliminary data.</text>
</comment>
<feature type="transmembrane region" description="Helical" evidence="7">
    <location>
        <begin position="198"/>
        <end position="217"/>
    </location>
</feature>
<evidence type="ECO:0000313" key="9">
    <source>
        <dbReference type="EMBL" id="HIR49914.1"/>
    </source>
</evidence>
<feature type="domain" description="Histidine kinase" evidence="8">
    <location>
        <begin position="441"/>
        <end position="653"/>
    </location>
</feature>
<dbReference type="Proteomes" id="UP000824239">
    <property type="component" value="Unassembled WGS sequence"/>
</dbReference>
<evidence type="ECO:0000256" key="3">
    <source>
        <dbReference type="ARBA" id="ARBA00022553"/>
    </source>
</evidence>
<feature type="transmembrane region" description="Helical" evidence="7">
    <location>
        <begin position="263"/>
        <end position="284"/>
    </location>
</feature>
<comment type="catalytic activity">
    <reaction evidence="1">
        <text>ATP + protein L-histidine = ADP + protein N-phospho-L-histidine.</text>
        <dbReference type="EC" id="2.7.13.3"/>
    </reaction>
</comment>
<keyword evidence="5 9" id="KW-0418">Kinase</keyword>
<evidence type="ECO:0000256" key="1">
    <source>
        <dbReference type="ARBA" id="ARBA00000085"/>
    </source>
</evidence>
<sequence length="656" mass="73128">MGKPARKRLLLLTVLLLLGIAAYTGLFYWDNKYTAALPGYYGCNMLTQSQDAVGFLVDGWEYYPGQLLGPEDFSDDTVPESYTYIGQYPNFSAHLGTPYGVATYRLRLESETPQVLALYVPELLCAGRIYIGGALAGEQGSIEPYEPYVMDGVYAFAIERSTYIIIQCANYTHYYSGLYYPPGVGTLEAVVRMMTVRLIVYGILSLIPLAVAILYLVQWAWGRERLVRWTGLICLFAGLRQSYPLLRAMGVSLARPVYALEDISASLLLLFAILLAGELSGAVNRWYHRRLAVPAAVGMSAVCGIFPLLILPYAPIFINSYGIILFFWKILAGAYLVFLAVRAQKMQKPLGGYLLAASGLFGLSMVAATVCINRFEPIMGAWPEEYGGFLLAMGLAALQIHRGVLLHRENQRLTLHLQDEVAHRTRAVETLLSERRELLANLIHDLKNPLSAVRSYAELVEQDGLALDEETAAHLSALRERVSAVGERLELLQDFSRAERDVLKQASLELCQLLRQFHQINQPDLELTGQNFQLRLPQEPVYVQGNSKRLWAALENLCYNALSFTPEDGTITLELERRDNQAVIWVRDTGCGIQPEDLPHVFERGFTSRKEQGGDGLGLYIVRLIAVEHAGTVGVNSEPGQGSDFYLRLPLVETPR</sequence>
<dbReference type="InterPro" id="IPR036097">
    <property type="entry name" value="HisK_dim/P_sf"/>
</dbReference>
<name>A0A9D1AQ40_9FIRM</name>
<dbReference type="PANTHER" id="PTHR43711">
    <property type="entry name" value="TWO-COMPONENT HISTIDINE KINASE"/>
    <property type="match status" value="1"/>
</dbReference>
<organism evidence="9 10">
    <name type="scientific">Candidatus Avoscillospira avicola</name>
    <dbReference type="NCBI Taxonomy" id="2840706"/>
    <lineage>
        <taxon>Bacteria</taxon>
        <taxon>Bacillati</taxon>
        <taxon>Bacillota</taxon>
        <taxon>Clostridia</taxon>
        <taxon>Eubacteriales</taxon>
        <taxon>Oscillospiraceae</taxon>
        <taxon>Oscillospiraceae incertae sedis</taxon>
        <taxon>Candidatus Avoscillospira</taxon>
    </lineage>
</organism>
<dbReference type="InterPro" id="IPR005467">
    <property type="entry name" value="His_kinase_dom"/>
</dbReference>
<dbReference type="Gene3D" id="1.10.287.130">
    <property type="match status" value="1"/>
</dbReference>
<dbReference type="InterPro" id="IPR004358">
    <property type="entry name" value="Sig_transdc_His_kin-like_C"/>
</dbReference>
<evidence type="ECO:0000256" key="6">
    <source>
        <dbReference type="ARBA" id="ARBA00023012"/>
    </source>
</evidence>
<keyword evidence="4" id="KW-0808">Transferase</keyword>
<dbReference type="PROSITE" id="PS50109">
    <property type="entry name" value="HIS_KIN"/>
    <property type="match status" value="1"/>
</dbReference>
<dbReference type="InterPro" id="IPR050736">
    <property type="entry name" value="Sensor_HK_Regulatory"/>
</dbReference>
<dbReference type="InterPro" id="IPR036890">
    <property type="entry name" value="HATPase_C_sf"/>
</dbReference>
<evidence type="ECO:0000256" key="4">
    <source>
        <dbReference type="ARBA" id="ARBA00022679"/>
    </source>
</evidence>
<dbReference type="SUPFAM" id="SSF55874">
    <property type="entry name" value="ATPase domain of HSP90 chaperone/DNA topoisomerase II/histidine kinase"/>
    <property type="match status" value="1"/>
</dbReference>
<accession>A0A9D1AQ40</accession>
<dbReference type="AlphaFoldDB" id="A0A9D1AQ40"/>
<dbReference type="InterPro" id="IPR003594">
    <property type="entry name" value="HATPase_dom"/>
</dbReference>
<dbReference type="PANTHER" id="PTHR43711:SF1">
    <property type="entry name" value="HISTIDINE KINASE 1"/>
    <property type="match status" value="1"/>
</dbReference>
<protein>
    <recommendedName>
        <fullName evidence="2">histidine kinase</fullName>
        <ecNumber evidence="2">2.7.13.3</ecNumber>
    </recommendedName>
</protein>
<dbReference type="EMBL" id="DVHE01000009">
    <property type="protein sequence ID" value="HIR49914.1"/>
    <property type="molecule type" value="Genomic_DNA"/>
</dbReference>
<dbReference type="SMART" id="SM00388">
    <property type="entry name" value="HisKA"/>
    <property type="match status" value="1"/>
</dbReference>
<evidence type="ECO:0000256" key="7">
    <source>
        <dbReference type="SAM" id="Phobius"/>
    </source>
</evidence>
<dbReference type="PRINTS" id="PR00344">
    <property type="entry name" value="BCTRLSENSOR"/>
</dbReference>
<dbReference type="EC" id="2.7.13.3" evidence="2"/>
<keyword evidence="6" id="KW-0902">Two-component regulatory system</keyword>
<dbReference type="Pfam" id="PF00512">
    <property type="entry name" value="HisKA"/>
    <property type="match status" value="1"/>
</dbReference>
<feature type="transmembrane region" description="Helical" evidence="7">
    <location>
        <begin position="291"/>
        <end position="314"/>
    </location>
</feature>
<keyword evidence="3" id="KW-0597">Phosphoprotein</keyword>
<evidence type="ECO:0000256" key="5">
    <source>
        <dbReference type="ARBA" id="ARBA00022777"/>
    </source>
</evidence>
<dbReference type="SMART" id="SM00387">
    <property type="entry name" value="HATPase_c"/>
    <property type="match status" value="1"/>
</dbReference>
<proteinExistence type="predicted"/>
<feature type="transmembrane region" description="Helical" evidence="7">
    <location>
        <begin position="320"/>
        <end position="341"/>
    </location>
</feature>
<dbReference type="Gene3D" id="3.30.565.10">
    <property type="entry name" value="Histidine kinase-like ATPase, C-terminal domain"/>
    <property type="match status" value="1"/>
</dbReference>
<reference evidence="9" key="1">
    <citation type="submission" date="2020-10" db="EMBL/GenBank/DDBJ databases">
        <authorList>
            <person name="Gilroy R."/>
        </authorList>
    </citation>
    <scope>NUCLEOTIDE SEQUENCE</scope>
    <source>
        <strain evidence="9">ChiBcec15-4380</strain>
    </source>
</reference>
<evidence type="ECO:0000313" key="10">
    <source>
        <dbReference type="Proteomes" id="UP000824239"/>
    </source>
</evidence>
<evidence type="ECO:0000259" key="8">
    <source>
        <dbReference type="PROSITE" id="PS50109"/>
    </source>
</evidence>
<dbReference type="Pfam" id="PF02518">
    <property type="entry name" value="HATPase_c"/>
    <property type="match status" value="1"/>
</dbReference>
<dbReference type="InterPro" id="IPR003661">
    <property type="entry name" value="HisK_dim/P_dom"/>
</dbReference>
<keyword evidence="7" id="KW-1133">Transmembrane helix</keyword>
<keyword evidence="7" id="KW-0812">Transmembrane</keyword>
<dbReference type="SUPFAM" id="SSF47384">
    <property type="entry name" value="Homodimeric domain of signal transducing histidine kinase"/>
    <property type="match status" value="1"/>
</dbReference>
<keyword evidence="7" id="KW-0472">Membrane</keyword>
<gene>
    <name evidence="9" type="ORF">IAA53_01280</name>
</gene>
<reference evidence="9" key="2">
    <citation type="journal article" date="2021" name="PeerJ">
        <title>Extensive microbial diversity within the chicken gut microbiome revealed by metagenomics and culture.</title>
        <authorList>
            <person name="Gilroy R."/>
            <person name="Ravi A."/>
            <person name="Getino M."/>
            <person name="Pursley I."/>
            <person name="Horton D.L."/>
            <person name="Alikhan N.F."/>
            <person name="Baker D."/>
            <person name="Gharbi K."/>
            <person name="Hall N."/>
            <person name="Watson M."/>
            <person name="Adriaenssens E.M."/>
            <person name="Foster-Nyarko E."/>
            <person name="Jarju S."/>
            <person name="Secka A."/>
            <person name="Antonio M."/>
            <person name="Oren A."/>
            <person name="Chaudhuri R.R."/>
            <person name="La Ragione R."/>
            <person name="Hildebrand F."/>
            <person name="Pallen M.J."/>
        </authorList>
    </citation>
    <scope>NUCLEOTIDE SEQUENCE</scope>
    <source>
        <strain evidence="9">ChiBcec15-4380</strain>
    </source>
</reference>
<dbReference type="GO" id="GO:0000155">
    <property type="term" value="F:phosphorelay sensor kinase activity"/>
    <property type="evidence" value="ECO:0007669"/>
    <property type="project" value="InterPro"/>
</dbReference>
<dbReference type="CDD" id="cd00082">
    <property type="entry name" value="HisKA"/>
    <property type="match status" value="1"/>
</dbReference>
<evidence type="ECO:0000256" key="2">
    <source>
        <dbReference type="ARBA" id="ARBA00012438"/>
    </source>
</evidence>
<feature type="transmembrane region" description="Helical" evidence="7">
    <location>
        <begin position="353"/>
        <end position="375"/>
    </location>
</feature>